<dbReference type="AlphaFoldDB" id="A0A1Y3BPB9"/>
<dbReference type="EMBL" id="MUJZ01011059">
    <property type="protein sequence ID" value="OTF81927.1"/>
    <property type="molecule type" value="Genomic_DNA"/>
</dbReference>
<keyword evidence="1" id="KW-0677">Repeat</keyword>
<evidence type="ECO:0000313" key="4">
    <source>
        <dbReference type="Proteomes" id="UP000194236"/>
    </source>
</evidence>
<reference evidence="3 4" key="1">
    <citation type="submission" date="2017-03" db="EMBL/GenBank/DDBJ databases">
        <title>Genome Survey of Euroglyphus maynei.</title>
        <authorList>
            <person name="Arlian L.G."/>
            <person name="Morgan M.S."/>
            <person name="Rider S.D."/>
        </authorList>
    </citation>
    <scope>NUCLEOTIDE SEQUENCE [LARGE SCALE GENOMIC DNA]</scope>
    <source>
        <strain evidence="3">Arlian Lab</strain>
        <tissue evidence="3">Whole body</tissue>
    </source>
</reference>
<dbReference type="Proteomes" id="UP000194236">
    <property type="component" value="Unassembled WGS sequence"/>
</dbReference>
<dbReference type="SUPFAM" id="SSF49265">
    <property type="entry name" value="Fibronectin type III"/>
    <property type="match status" value="1"/>
</dbReference>
<organism evidence="3 4">
    <name type="scientific">Euroglyphus maynei</name>
    <name type="common">Mayne's house dust mite</name>
    <dbReference type="NCBI Taxonomy" id="6958"/>
    <lineage>
        <taxon>Eukaryota</taxon>
        <taxon>Metazoa</taxon>
        <taxon>Ecdysozoa</taxon>
        <taxon>Arthropoda</taxon>
        <taxon>Chelicerata</taxon>
        <taxon>Arachnida</taxon>
        <taxon>Acari</taxon>
        <taxon>Acariformes</taxon>
        <taxon>Sarcoptiformes</taxon>
        <taxon>Astigmata</taxon>
        <taxon>Psoroptidia</taxon>
        <taxon>Analgoidea</taxon>
        <taxon>Pyroglyphidae</taxon>
        <taxon>Pyroglyphinae</taxon>
        <taxon>Euroglyphus</taxon>
    </lineage>
</organism>
<gene>
    <name evidence="3" type="ORF">BLA29_015399</name>
</gene>
<sequence>MAGESTSPSLRVDKLIEGHEYSFRVKAVNREGESAWLTGKESIVAKNPFDVASKPMAPQVVDVDADHVDLEFRPPR</sequence>
<keyword evidence="4" id="KW-1185">Reference proteome</keyword>
<evidence type="ECO:0000313" key="3">
    <source>
        <dbReference type="EMBL" id="OTF81927.1"/>
    </source>
</evidence>
<evidence type="ECO:0000256" key="1">
    <source>
        <dbReference type="ARBA" id="ARBA00022737"/>
    </source>
</evidence>
<dbReference type="PROSITE" id="PS50853">
    <property type="entry name" value="FN3"/>
    <property type="match status" value="1"/>
</dbReference>
<proteinExistence type="predicted"/>
<comment type="caution">
    <text evidence="3">The sequence shown here is derived from an EMBL/GenBank/DDBJ whole genome shotgun (WGS) entry which is preliminary data.</text>
</comment>
<dbReference type="GO" id="GO:0031430">
    <property type="term" value="C:M band"/>
    <property type="evidence" value="ECO:0007669"/>
    <property type="project" value="TreeGrafter"/>
</dbReference>
<dbReference type="PANTHER" id="PTHR13817:SF151">
    <property type="entry name" value="TITIN"/>
    <property type="match status" value="1"/>
</dbReference>
<dbReference type="Gene3D" id="2.60.40.10">
    <property type="entry name" value="Immunoglobulins"/>
    <property type="match status" value="1"/>
</dbReference>
<dbReference type="InterPro" id="IPR003961">
    <property type="entry name" value="FN3_dom"/>
</dbReference>
<name>A0A1Y3BPB9_EURMA</name>
<evidence type="ECO:0000259" key="2">
    <source>
        <dbReference type="PROSITE" id="PS50853"/>
    </source>
</evidence>
<dbReference type="InterPro" id="IPR013783">
    <property type="entry name" value="Ig-like_fold"/>
</dbReference>
<feature type="non-terminal residue" evidence="3">
    <location>
        <position position="76"/>
    </location>
</feature>
<accession>A0A1Y3BPB9</accession>
<dbReference type="InterPro" id="IPR036116">
    <property type="entry name" value="FN3_sf"/>
</dbReference>
<feature type="domain" description="Fibronectin type-III" evidence="2">
    <location>
        <begin position="1"/>
        <end position="48"/>
    </location>
</feature>
<dbReference type="PANTHER" id="PTHR13817">
    <property type="entry name" value="TITIN"/>
    <property type="match status" value="1"/>
</dbReference>
<dbReference type="OrthoDB" id="7402662at2759"/>
<dbReference type="GO" id="GO:0045214">
    <property type="term" value="P:sarcomere organization"/>
    <property type="evidence" value="ECO:0007669"/>
    <property type="project" value="TreeGrafter"/>
</dbReference>
<dbReference type="InterPro" id="IPR050964">
    <property type="entry name" value="Striated_Muscle_Regulatory"/>
</dbReference>
<protein>
    <recommendedName>
        <fullName evidence="2">Fibronectin type-III domain-containing protein</fullName>
    </recommendedName>
</protein>
<dbReference type="CDD" id="cd00063">
    <property type="entry name" value="FN3"/>
    <property type="match status" value="1"/>
</dbReference>